<name>A0AC60NV09_IXOPE</name>
<dbReference type="EMBL" id="JABSTQ010011469">
    <property type="protein sequence ID" value="KAG0410989.1"/>
    <property type="molecule type" value="Genomic_DNA"/>
</dbReference>
<gene>
    <name evidence="1" type="ORF">HPB47_011898</name>
</gene>
<evidence type="ECO:0000313" key="1">
    <source>
        <dbReference type="EMBL" id="KAG0410989.1"/>
    </source>
</evidence>
<organism evidence="1 2">
    <name type="scientific">Ixodes persulcatus</name>
    <name type="common">Taiga tick</name>
    <dbReference type="NCBI Taxonomy" id="34615"/>
    <lineage>
        <taxon>Eukaryota</taxon>
        <taxon>Metazoa</taxon>
        <taxon>Ecdysozoa</taxon>
        <taxon>Arthropoda</taxon>
        <taxon>Chelicerata</taxon>
        <taxon>Arachnida</taxon>
        <taxon>Acari</taxon>
        <taxon>Parasitiformes</taxon>
        <taxon>Ixodida</taxon>
        <taxon>Ixodoidea</taxon>
        <taxon>Ixodidae</taxon>
        <taxon>Ixodinae</taxon>
        <taxon>Ixodes</taxon>
    </lineage>
</organism>
<proteinExistence type="predicted"/>
<sequence length="128" mass="14556">MAVYADDVALWATAPGYRNQRMACALQRALTNTVYRLHQLGLTTSAEKTVALCNAPRRPSKFQPPLFIGDVPVRVEKTATYRLTLDWRLFWGPAMQVVLQRMRTLTNILRALGGTTWGTSQQMRLQLY</sequence>
<accession>A0AC60NV09</accession>
<dbReference type="Proteomes" id="UP000805193">
    <property type="component" value="Unassembled WGS sequence"/>
</dbReference>
<keyword evidence="2" id="KW-1185">Reference proteome</keyword>
<comment type="caution">
    <text evidence="1">The sequence shown here is derived from an EMBL/GenBank/DDBJ whole genome shotgun (WGS) entry which is preliminary data.</text>
</comment>
<evidence type="ECO:0000313" key="2">
    <source>
        <dbReference type="Proteomes" id="UP000805193"/>
    </source>
</evidence>
<reference evidence="1 2" key="1">
    <citation type="journal article" date="2020" name="Cell">
        <title>Large-Scale Comparative Analyses of Tick Genomes Elucidate Their Genetic Diversity and Vector Capacities.</title>
        <authorList>
            <consortium name="Tick Genome and Microbiome Consortium (TIGMIC)"/>
            <person name="Jia N."/>
            <person name="Wang J."/>
            <person name="Shi W."/>
            <person name="Du L."/>
            <person name="Sun Y."/>
            <person name="Zhan W."/>
            <person name="Jiang J.F."/>
            <person name="Wang Q."/>
            <person name="Zhang B."/>
            <person name="Ji P."/>
            <person name="Bell-Sakyi L."/>
            <person name="Cui X.M."/>
            <person name="Yuan T.T."/>
            <person name="Jiang B.G."/>
            <person name="Yang W.F."/>
            <person name="Lam T.T."/>
            <person name="Chang Q.C."/>
            <person name="Ding S.J."/>
            <person name="Wang X.J."/>
            <person name="Zhu J.G."/>
            <person name="Ruan X.D."/>
            <person name="Zhao L."/>
            <person name="Wei J.T."/>
            <person name="Ye R.Z."/>
            <person name="Que T.C."/>
            <person name="Du C.H."/>
            <person name="Zhou Y.H."/>
            <person name="Cheng J.X."/>
            <person name="Dai P.F."/>
            <person name="Guo W.B."/>
            <person name="Han X.H."/>
            <person name="Huang E.J."/>
            <person name="Li L.F."/>
            <person name="Wei W."/>
            <person name="Gao Y.C."/>
            <person name="Liu J.Z."/>
            <person name="Shao H.Z."/>
            <person name="Wang X."/>
            <person name="Wang C.C."/>
            <person name="Yang T.C."/>
            <person name="Huo Q.B."/>
            <person name="Li W."/>
            <person name="Chen H.Y."/>
            <person name="Chen S.E."/>
            <person name="Zhou L.G."/>
            <person name="Ni X.B."/>
            <person name="Tian J.H."/>
            <person name="Sheng Y."/>
            <person name="Liu T."/>
            <person name="Pan Y.S."/>
            <person name="Xia L.Y."/>
            <person name="Li J."/>
            <person name="Zhao F."/>
            <person name="Cao W.C."/>
        </authorList>
    </citation>
    <scope>NUCLEOTIDE SEQUENCE [LARGE SCALE GENOMIC DNA]</scope>
    <source>
        <strain evidence="1">Iper-2018</strain>
    </source>
</reference>
<protein>
    <submittedName>
        <fullName evidence="1">Uncharacterized protein</fullName>
    </submittedName>
</protein>